<evidence type="ECO:0000256" key="1">
    <source>
        <dbReference type="SAM" id="MobiDB-lite"/>
    </source>
</evidence>
<dbReference type="GO" id="GO:0005854">
    <property type="term" value="C:nascent polypeptide-associated complex"/>
    <property type="evidence" value="ECO:0007669"/>
    <property type="project" value="InterPro"/>
</dbReference>
<reference evidence="5" key="3">
    <citation type="submission" date="2020-10" db="UniProtKB">
        <authorList>
            <consortium name="WormBaseParasite"/>
        </authorList>
    </citation>
    <scope>IDENTIFICATION</scope>
</reference>
<dbReference type="AlphaFoldDB" id="A0A068WB97"/>
<dbReference type="PANTHER" id="PTHR21713">
    <property type="entry name" value="NASCENT POLYPEPTIDE ASSOCIATED COMPLEX ALPHA SUBUNIT-RELATED"/>
    <property type="match status" value="1"/>
</dbReference>
<protein>
    <submittedName>
        <fullName evidence="3 5">Nascent polypeptide associated complex subunit</fullName>
    </submittedName>
</protein>
<evidence type="ECO:0000313" key="4">
    <source>
        <dbReference type="Proteomes" id="UP000492820"/>
    </source>
</evidence>
<organism evidence="3">
    <name type="scientific">Echinococcus granulosus</name>
    <name type="common">Hydatid tapeworm</name>
    <dbReference type="NCBI Taxonomy" id="6210"/>
    <lineage>
        <taxon>Eukaryota</taxon>
        <taxon>Metazoa</taxon>
        <taxon>Spiralia</taxon>
        <taxon>Lophotrochozoa</taxon>
        <taxon>Platyhelminthes</taxon>
        <taxon>Cestoda</taxon>
        <taxon>Eucestoda</taxon>
        <taxon>Cyclophyllidea</taxon>
        <taxon>Taeniidae</taxon>
        <taxon>Echinococcus</taxon>
        <taxon>Echinococcus granulosus group</taxon>
    </lineage>
</organism>
<dbReference type="CDD" id="cd22054">
    <property type="entry name" value="NAC_NACA"/>
    <property type="match status" value="1"/>
</dbReference>
<dbReference type="SMART" id="SM01407">
    <property type="entry name" value="NAC"/>
    <property type="match status" value="1"/>
</dbReference>
<reference evidence="3" key="2">
    <citation type="submission" date="2014-06" db="EMBL/GenBank/DDBJ databases">
        <authorList>
            <person name="Aslett M."/>
        </authorList>
    </citation>
    <scope>NUCLEOTIDE SEQUENCE</scope>
</reference>
<dbReference type="EMBL" id="LK028577">
    <property type="protein sequence ID" value="CDS17329.1"/>
    <property type="molecule type" value="Genomic_DNA"/>
</dbReference>
<gene>
    <name evidence="5" type="primary">EGR_00845</name>
    <name evidence="3" type="ORF">EgrG_001007300</name>
</gene>
<dbReference type="PROSITE" id="PS51151">
    <property type="entry name" value="NAC_AB"/>
    <property type="match status" value="1"/>
</dbReference>
<proteinExistence type="predicted"/>
<dbReference type="FunFam" id="2.20.70.30:FF:000002">
    <property type="entry name" value="Nascent polypeptide-associated complex (NAC), alpha subunit"/>
    <property type="match status" value="1"/>
</dbReference>
<accession>A0A068WB97</accession>
<dbReference type="Proteomes" id="UP000492820">
    <property type="component" value="Unassembled WGS sequence"/>
</dbReference>
<feature type="domain" description="NAC-A/B" evidence="2">
    <location>
        <begin position="56"/>
        <end position="121"/>
    </location>
</feature>
<dbReference type="OrthoDB" id="3169036at2759"/>
<name>A0A068WB97_ECHGR</name>
<evidence type="ECO:0000313" key="5">
    <source>
        <dbReference type="WBParaSite" id="EgrG_001007300"/>
    </source>
</evidence>
<dbReference type="InterPro" id="IPR016641">
    <property type="entry name" value="EGD2/NACA0like"/>
</dbReference>
<dbReference type="InterPro" id="IPR038187">
    <property type="entry name" value="NAC_A/B_dom_sf"/>
</dbReference>
<dbReference type="InterPro" id="IPR002715">
    <property type="entry name" value="Nas_poly-pep-assoc_cplx_dom"/>
</dbReference>
<dbReference type="Gene3D" id="2.20.70.30">
    <property type="entry name" value="Nascent polypeptide-associated complex domain"/>
    <property type="match status" value="1"/>
</dbReference>
<dbReference type="InterPro" id="IPR044034">
    <property type="entry name" value="NAC-like_UBA"/>
</dbReference>
<dbReference type="CDD" id="cd14358">
    <property type="entry name" value="UBA_NAC_euk"/>
    <property type="match status" value="1"/>
</dbReference>
<dbReference type="WBParaSite" id="EgrG_001007300">
    <property type="protein sequence ID" value="EgrG_001007300"/>
    <property type="gene ID" value="EgrG_001007300"/>
</dbReference>
<feature type="region of interest" description="Disordered" evidence="1">
    <location>
        <begin position="1"/>
        <end position="67"/>
    </location>
</feature>
<evidence type="ECO:0000259" key="2">
    <source>
        <dbReference type="PROSITE" id="PS51151"/>
    </source>
</evidence>
<dbReference type="Pfam" id="PF19026">
    <property type="entry name" value="UBA_HYPK"/>
    <property type="match status" value="1"/>
</dbReference>
<dbReference type="Pfam" id="PF01849">
    <property type="entry name" value="NAC"/>
    <property type="match status" value="1"/>
</dbReference>
<dbReference type="Gene3D" id="1.10.8.10">
    <property type="entry name" value="DNA helicase RuvA subunit, C-terminal domain"/>
    <property type="match status" value="1"/>
</dbReference>
<feature type="region of interest" description="Disordered" evidence="1">
    <location>
        <begin position="140"/>
        <end position="164"/>
    </location>
</feature>
<sequence>MATNKNSQKKQVQKGSISAEKKADEVSTSASDSEDAPDLVEDKKADPGDDSTSKQSRSEKKARKAMSKLNLKPVPGICRVTIRKAKAIMFVISNAEVYKAQNVDTYIIFGEAKIEDMSTQAQAAAVEKLRSQTLAGVTKEINQSKEDESISKSAIAEESEDEEADETGLEAKDIELIMEQANVSRSKAVNALRKNNNDIVNAIMVRGPKSFILSLVSFNLNVGHFRKKCVWTNTWAGLYIASGAFSHETFWECLNTALTLMPTHNRFFKVSFRTVL</sequence>
<reference evidence="3 4" key="1">
    <citation type="journal article" date="2013" name="Nature">
        <title>The genomes of four tapeworm species reveal adaptations to parasitism.</title>
        <authorList>
            <person name="Tsai I.J."/>
            <person name="Zarowiecki M."/>
            <person name="Holroyd N."/>
            <person name="Garciarrubio A."/>
            <person name="Sanchez-Flores A."/>
            <person name="Brooks K.L."/>
            <person name="Tracey A."/>
            <person name="Bobes R.J."/>
            <person name="Fragoso G."/>
            <person name="Sciutto E."/>
            <person name="Aslett M."/>
            <person name="Beasley H."/>
            <person name="Bennett H.M."/>
            <person name="Cai J."/>
            <person name="Camicia F."/>
            <person name="Clark R."/>
            <person name="Cucher M."/>
            <person name="De Silva N."/>
            <person name="Day T.A."/>
            <person name="Deplazes P."/>
            <person name="Estrada K."/>
            <person name="Fernandez C."/>
            <person name="Holland P.W."/>
            <person name="Hou J."/>
            <person name="Hu S."/>
            <person name="Huckvale T."/>
            <person name="Hung S.S."/>
            <person name="Kamenetzky L."/>
            <person name="Keane J.A."/>
            <person name="Kiss F."/>
            <person name="Koziol U."/>
            <person name="Lambert O."/>
            <person name="Liu K."/>
            <person name="Luo X."/>
            <person name="Luo Y."/>
            <person name="Macchiaroli N."/>
            <person name="Nichol S."/>
            <person name="Paps J."/>
            <person name="Parkinson J."/>
            <person name="Pouchkina-Stantcheva N."/>
            <person name="Riddiford N."/>
            <person name="Rosenzvit M."/>
            <person name="Salinas G."/>
            <person name="Wasmuth J.D."/>
            <person name="Zamanian M."/>
            <person name="Zheng Y."/>
            <person name="Cai X."/>
            <person name="Soberon X."/>
            <person name="Olson P.D."/>
            <person name="Laclette J.P."/>
            <person name="Brehm K."/>
            <person name="Berriman M."/>
            <person name="Garciarrubio A."/>
            <person name="Bobes R.J."/>
            <person name="Fragoso G."/>
            <person name="Sanchez-Flores A."/>
            <person name="Estrada K."/>
            <person name="Cevallos M.A."/>
            <person name="Morett E."/>
            <person name="Gonzalez V."/>
            <person name="Portillo T."/>
            <person name="Ochoa-Leyva A."/>
            <person name="Jose M.V."/>
            <person name="Sciutto E."/>
            <person name="Landa A."/>
            <person name="Jimenez L."/>
            <person name="Valdes V."/>
            <person name="Carrero J.C."/>
            <person name="Larralde C."/>
            <person name="Morales-Montor J."/>
            <person name="Limon-Lason J."/>
            <person name="Soberon X."/>
            <person name="Laclette J.P."/>
        </authorList>
    </citation>
    <scope>NUCLEOTIDE SEQUENCE [LARGE SCALE GENOMIC DNA]</scope>
</reference>
<evidence type="ECO:0000313" key="3">
    <source>
        <dbReference type="EMBL" id="CDS17329.1"/>
    </source>
</evidence>